<evidence type="ECO:0000259" key="3">
    <source>
        <dbReference type="Pfam" id="PF25023"/>
    </source>
</evidence>
<dbReference type="NCBIfam" id="TIGR01643">
    <property type="entry name" value="YD_repeat_2x"/>
    <property type="match status" value="3"/>
</dbReference>
<evidence type="ECO:0000313" key="4">
    <source>
        <dbReference type="EMBL" id="CAB3767064.1"/>
    </source>
</evidence>
<dbReference type="RefSeq" id="WP_175114118.1">
    <property type="nucleotide sequence ID" value="NZ_CADIKF010000049.1"/>
</dbReference>
<gene>
    <name evidence="4" type="ORF">LMG29739_04968</name>
</gene>
<dbReference type="PANTHER" id="PTHR32305">
    <property type="match status" value="1"/>
</dbReference>
<keyword evidence="1" id="KW-0677">Repeat</keyword>
<organism evidence="4 5">
    <name type="scientific">Paraburkholderia solisilvae</name>
    <dbReference type="NCBI Taxonomy" id="624376"/>
    <lineage>
        <taxon>Bacteria</taxon>
        <taxon>Pseudomonadati</taxon>
        <taxon>Pseudomonadota</taxon>
        <taxon>Betaproteobacteria</taxon>
        <taxon>Burkholderiales</taxon>
        <taxon>Burkholderiaceae</taxon>
        <taxon>Paraburkholderia</taxon>
    </lineage>
</organism>
<evidence type="ECO:0000256" key="1">
    <source>
        <dbReference type="ARBA" id="ARBA00022737"/>
    </source>
</evidence>
<dbReference type="InterPro" id="IPR056823">
    <property type="entry name" value="TEN-like_YD-shell"/>
</dbReference>
<keyword evidence="5" id="KW-1185">Reference proteome</keyword>
<sequence length="1262" mass="140153">MAASHFSQAPSNFENPAQGNVDSRTGQYHVQLEIAEFKGNNGCGPDFSLNLQYAPFYSDNSMGLGIGWASSVSTYDRSNHLLTLDSGEQYKAIETTDGSVLIQQNPANHFIFKKISDSEYHYIQKTGEIQILTPVRPDQFYCTKKFNSKGYGLIFSWGISGSATHLLGISDETTQLCSLTYNGITTIEVWPGSSERYTVTLKFSNQNLTGYMINAGALNFTWTFEYQTVSNYTLLYKMTSPTGYQEIANYSSGIMKFPPAAGQPDLPAVQRYTQISSPDRPGMVTTYQYTTQNYLGWGGVNTWDPDNDNAYQILNEYTYGSTEIITDENNSEHRTIRTYNNYHLLVSETVAKGSCTRSTAIEYYAQVGVAFSNQPPQFQQRKKITITWTDTTLPVDASSYSEVTTTTYDEDGNKLTEQALDGKLTTWVYYSADGEVNAGNTGCPPEPNGFKLHAKSKTVTPAPSDFDDVPEEITEYQYMSIPTRDNSPVENCILLSRETVSRNGTKLLSNAISYDASDKSSPNYGRANYLESTIFDGSLNYIRKLSSIFDVQSTSLHQNITFTGFDNTSWIKKISRSRLSMRLLSAQDRLGNSINFVYDAAGRIVSRVLNPETEYENTLTFLYEPCINSNGAVSGVCTTITDILGNAEQIYVDGKNHPIRRCHNAIDAGLPTTWFDTATIEYNVFDVPARVTVTDYLDPKDKSKIFQMVTTCMYDDWGNNYELKYQSGHTQYQRNDPVSRTQTSQLKINSGSVQLGRRVTHYNTAKSPIKIDLIDSEGITQSTISYVYDGLDRLRQITDEVGNTTRYSYDVFDRASTQTLADETVVTRGYAPQSKQPQISQIKVSQGGVEADLGSQTFDGLGRVTKIMTGGRSETRSYANAGYDPSSITDNLGVTLSYQYIPELKNAVREVRGPTLSQDFTYNNQTGRPVDANENGSLARSSQWSASGRIAREQFVPTTGATRHADYTWTLLGKPLSYTDVGGKLQQATYDEFGRMVMLTDPTVHVTFAYDEAGRLVTQVATDATSSASLTTQFTYDDFGRETRRAFLTSGGETMTVERTYRFNNQFATRKTSRGSSVLRNEDFGYDKRNRLISYSCSGNEPPSDSYGQFIASQGFQYDMLGNMTQCVTTPVNGNADTATFIYDNASDPTQLTAVIHSGNSAYPVRIDLQYDSNGRMTLDEAGRTLTYDDAGRLATVSSPDGGSASYGYDANDMLVTQVLNNADVRQLYYRGQKLVNEVRATANQQSRFVLVNGGCAAVSDE</sequence>
<dbReference type="Pfam" id="PF05593">
    <property type="entry name" value="RHS_repeat"/>
    <property type="match status" value="1"/>
</dbReference>
<dbReference type="PANTHER" id="PTHR32305:SF15">
    <property type="entry name" value="PROTEIN RHSA-RELATED"/>
    <property type="match status" value="1"/>
</dbReference>
<dbReference type="AlphaFoldDB" id="A0A6J5EMM0"/>
<reference evidence="4 5" key="1">
    <citation type="submission" date="2020-04" db="EMBL/GenBank/DDBJ databases">
        <authorList>
            <person name="De Canck E."/>
        </authorList>
    </citation>
    <scope>NUCLEOTIDE SEQUENCE [LARGE SCALE GENOMIC DNA]</scope>
    <source>
        <strain evidence="4 5">LMG 29739</strain>
    </source>
</reference>
<dbReference type="InterPro" id="IPR050708">
    <property type="entry name" value="T6SS_VgrG/RHS"/>
</dbReference>
<dbReference type="Gene3D" id="2.180.10.10">
    <property type="entry name" value="RHS repeat-associated core"/>
    <property type="match status" value="1"/>
</dbReference>
<accession>A0A6J5EMM0</accession>
<dbReference type="InterPro" id="IPR031325">
    <property type="entry name" value="RHS_repeat"/>
</dbReference>
<dbReference type="Proteomes" id="UP000494329">
    <property type="component" value="Unassembled WGS sequence"/>
</dbReference>
<dbReference type="Pfam" id="PF25023">
    <property type="entry name" value="TEN_YD-shell"/>
    <property type="match status" value="1"/>
</dbReference>
<proteinExistence type="predicted"/>
<dbReference type="InterPro" id="IPR006530">
    <property type="entry name" value="YD"/>
</dbReference>
<feature type="domain" description="Teneurin-like YD-shell" evidence="3">
    <location>
        <begin position="1026"/>
        <end position="1249"/>
    </location>
</feature>
<name>A0A6J5EMM0_9BURK</name>
<protein>
    <recommendedName>
        <fullName evidence="3">Teneurin-like YD-shell domain-containing protein</fullName>
    </recommendedName>
</protein>
<feature type="region of interest" description="Disordered" evidence="2">
    <location>
        <begin position="1"/>
        <end position="22"/>
    </location>
</feature>
<evidence type="ECO:0000256" key="2">
    <source>
        <dbReference type="SAM" id="MobiDB-lite"/>
    </source>
</evidence>
<dbReference type="EMBL" id="CADIKF010000049">
    <property type="protein sequence ID" value="CAB3767064.1"/>
    <property type="molecule type" value="Genomic_DNA"/>
</dbReference>
<evidence type="ECO:0000313" key="5">
    <source>
        <dbReference type="Proteomes" id="UP000494329"/>
    </source>
</evidence>